<feature type="coiled-coil region" evidence="8">
    <location>
        <begin position="363"/>
        <end position="397"/>
    </location>
</feature>
<evidence type="ECO:0000256" key="1">
    <source>
        <dbReference type="ARBA" id="ARBA00004442"/>
    </source>
</evidence>
<dbReference type="Proteomes" id="UP000886722">
    <property type="component" value="Unassembled WGS sequence"/>
</dbReference>
<dbReference type="InterPro" id="IPR003423">
    <property type="entry name" value="OMP_efflux"/>
</dbReference>
<keyword evidence="5" id="KW-0812">Transmembrane</keyword>
<dbReference type="GO" id="GO:0015562">
    <property type="term" value="F:efflux transmembrane transporter activity"/>
    <property type="evidence" value="ECO:0007669"/>
    <property type="project" value="InterPro"/>
</dbReference>
<evidence type="ECO:0000313" key="10">
    <source>
        <dbReference type="EMBL" id="HIT39797.1"/>
    </source>
</evidence>
<comment type="subcellular location">
    <subcellularLocation>
        <location evidence="1">Cell outer membrane</location>
    </subcellularLocation>
</comment>
<organism evidence="10 11">
    <name type="scientific">Candidatus Caccoplasma intestinavium</name>
    <dbReference type="NCBI Taxonomy" id="2840716"/>
    <lineage>
        <taxon>Bacteria</taxon>
        <taxon>Pseudomonadati</taxon>
        <taxon>Bacteroidota</taxon>
        <taxon>Bacteroidia</taxon>
        <taxon>Bacteroidales</taxon>
        <taxon>Bacteroidaceae</taxon>
        <taxon>Bacteroidaceae incertae sedis</taxon>
        <taxon>Candidatus Caccoplasma</taxon>
    </lineage>
</organism>
<evidence type="ECO:0000256" key="4">
    <source>
        <dbReference type="ARBA" id="ARBA00022452"/>
    </source>
</evidence>
<keyword evidence="4" id="KW-1134">Transmembrane beta strand</keyword>
<dbReference type="Gene3D" id="1.20.1600.10">
    <property type="entry name" value="Outer membrane efflux proteins (OEP)"/>
    <property type="match status" value="1"/>
</dbReference>
<name>A0A9D1GES4_9BACT</name>
<dbReference type="PANTHER" id="PTHR30026:SF20">
    <property type="entry name" value="OUTER MEMBRANE PROTEIN TOLC"/>
    <property type="match status" value="1"/>
</dbReference>
<proteinExistence type="inferred from homology"/>
<keyword evidence="7" id="KW-0998">Cell outer membrane</keyword>
<sequence length="453" mass="50252">MKYQRLFTLAGCFFLTALTISAQEKPQTWSLEDCLQYAYQQNIELKQSRLSLESSRIDTKNAKAKLFPSLTAGISYQYNNTPFQETNNSDLDNYIITGNSGSDKNQFSGSYNLRGSLTLFNGGKQLNQIKTQKINEQMQSASLEETFDNIESAIISGYLQILYAQEAVLINQNTVEVSKAQCERGEKLKNAGTLSESDYAQLVSQYSSDKYQLVVSQNTLAQNQLTLKQLLELGIEESINIATPELDDTDVLTPLATQNEIYQTALACMPGIKYSELNIAASKLDIKSAKAGYYPSLSLSAGVSTGHLSTSNGNTGSQMKNKLSESIGLSLSIPIYNNRDTRSAVSKARIAATTAELDLQNVKKNLLSDIENLYLEVKAAQEQYVSAQEEVKATRASYNLIQEKFNRGMANTLELLTEKNNLLIAEQKVLQAKYMAILNRLLLNVYQNKPVSL</sequence>
<reference evidence="10" key="2">
    <citation type="journal article" date="2021" name="PeerJ">
        <title>Extensive microbial diversity within the chicken gut microbiome revealed by metagenomics and culture.</title>
        <authorList>
            <person name="Gilroy R."/>
            <person name="Ravi A."/>
            <person name="Getino M."/>
            <person name="Pursley I."/>
            <person name="Horton D.L."/>
            <person name="Alikhan N.F."/>
            <person name="Baker D."/>
            <person name="Gharbi K."/>
            <person name="Hall N."/>
            <person name="Watson M."/>
            <person name="Adriaenssens E.M."/>
            <person name="Foster-Nyarko E."/>
            <person name="Jarju S."/>
            <person name="Secka A."/>
            <person name="Antonio M."/>
            <person name="Oren A."/>
            <person name="Chaudhuri R.R."/>
            <person name="La Ragione R."/>
            <person name="Hildebrand F."/>
            <person name="Pallen M.J."/>
        </authorList>
    </citation>
    <scope>NUCLEOTIDE SEQUENCE</scope>
    <source>
        <strain evidence="10">21143</strain>
    </source>
</reference>
<protein>
    <submittedName>
        <fullName evidence="10">TolC family protein</fullName>
    </submittedName>
</protein>
<dbReference type="AlphaFoldDB" id="A0A9D1GES4"/>
<dbReference type="SUPFAM" id="SSF56954">
    <property type="entry name" value="Outer membrane efflux proteins (OEP)"/>
    <property type="match status" value="1"/>
</dbReference>
<dbReference type="GO" id="GO:0015288">
    <property type="term" value="F:porin activity"/>
    <property type="evidence" value="ECO:0007669"/>
    <property type="project" value="TreeGrafter"/>
</dbReference>
<evidence type="ECO:0000256" key="6">
    <source>
        <dbReference type="ARBA" id="ARBA00023136"/>
    </source>
</evidence>
<dbReference type="PANTHER" id="PTHR30026">
    <property type="entry name" value="OUTER MEMBRANE PROTEIN TOLC"/>
    <property type="match status" value="1"/>
</dbReference>
<gene>
    <name evidence="10" type="ORF">IAD06_07145</name>
</gene>
<dbReference type="EMBL" id="DVKT01000054">
    <property type="protein sequence ID" value="HIT39797.1"/>
    <property type="molecule type" value="Genomic_DNA"/>
</dbReference>
<comment type="caution">
    <text evidence="10">The sequence shown here is derived from an EMBL/GenBank/DDBJ whole genome shotgun (WGS) entry which is preliminary data.</text>
</comment>
<reference evidence="10" key="1">
    <citation type="submission" date="2020-10" db="EMBL/GenBank/DDBJ databases">
        <authorList>
            <person name="Gilroy R."/>
        </authorList>
    </citation>
    <scope>NUCLEOTIDE SEQUENCE</scope>
    <source>
        <strain evidence="10">21143</strain>
    </source>
</reference>
<comment type="similarity">
    <text evidence="2">Belongs to the outer membrane factor (OMF) (TC 1.B.17) family.</text>
</comment>
<feature type="signal peptide" evidence="9">
    <location>
        <begin position="1"/>
        <end position="22"/>
    </location>
</feature>
<dbReference type="GO" id="GO:0009279">
    <property type="term" value="C:cell outer membrane"/>
    <property type="evidence" value="ECO:0007669"/>
    <property type="project" value="UniProtKB-SubCell"/>
</dbReference>
<keyword evidence="6" id="KW-0472">Membrane</keyword>
<dbReference type="InterPro" id="IPR051906">
    <property type="entry name" value="TolC-like"/>
</dbReference>
<evidence type="ECO:0000256" key="5">
    <source>
        <dbReference type="ARBA" id="ARBA00022692"/>
    </source>
</evidence>
<dbReference type="GO" id="GO:1990281">
    <property type="term" value="C:efflux pump complex"/>
    <property type="evidence" value="ECO:0007669"/>
    <property type="project" value="TreeGrafter"/>
</dbReference>
<evidence type="ECO:0000256" key="2">
    <source>
        <dbReference type="ARBA" id="ARBA00007613"/>
    </source>
</evidence>
<accession>A0A9D1GES4</accession>
<evidence type="ECO:0000256" key="8">
    <source>
        <dbReference type="SAM" id="Coils"/>
    </source>
</evidence>
<keyword evidence="8" id="KW-0175">Coiled coil</keyword>
<keyword evidence="9" id="KW-0732">Signal</keyword>
<feature type="chain" id="PRO_5038745396" evidence="9">
    <location>
        <begin position="23"/>
        <end position="453"/>
    </location>
</feature>
<evidence type="ECO:0000256" key="9">
    <source>
        <dbReference type="SAM" id="SignalP"/>
    </source>
</evidence>
<keyword evidence="3" id="KW-0813">Transport</keyword>
<dbReference type="Pfam" id="PF02321">
    <property type="entry name" value="OEP"/>
    <property type="match status" value="2"/>
</dbReference>
<evidence type="ECO:0000256" key="7">
    <source>
        <dbReference type="ARBA" id="ARBA00023237"/>
    </source>
</evidence>
<evidence type="ECO:0000313" key="11">
    <source>
        <dbReference type="Proteomes" id="UP000886722"/>
    </source>
</evidence>
<evidence type="ECO:0000256" key="3">
    <source>
        <dbReference type="ARBA" id="ARBA00022448"/>
    </source>
</evidence>